<reference evidence="2" key="1">
    <citation type="journal article" date="2019" name="Int. J. Syst. Evol. Microbiol.">
        <title>The Global Catalogue of Microorganisms (GCM) 10K type strain sequencing project: providing services to taxonomists for standard genome sequencing and annotation.</title>
        <authorList>
            <consortium name="The Broad Institute Genomics Platform"/>
            <consortium name="The Broad Institute Genome Sequencing Center for Infectious Disease"/>
            <person name="Wu L."/>
            <person name="Ma J."/>
        </authorList>
    </citation>
    <scope>NUCLEOTIDE SEQUENCE [LARGE SCALE GENOMIC DNA]</scope>
    <source>
        <strain evidence="2">JCM 17106</strain>
    </source>
</reference>
<dbReference type="EMBL" id="BAABCW010000005">
    <property type="protein sequence ID" value="GAA4116548.1"/>
    <property type="molecule type" value="Genomic_DNA"/>
</dbReference>
<evidence type="ECO:0000313" key="1">
    <source>
        <dbReference type="EMBL" id="GAA4116548.1"/>
    </source>
</evidence>
<comment type="caution">
    <text evidence="1">The sequence shown here is derived from an EMBL/GenBank/DDBJ whole genome shotgun (WGS) entry which is preliminary data.</text>
</comment>
<dbReference type="Proteomes" id="UP001500459">
    <property type="component" value="Unassembled WGS sequence"/>
</dbReference>
<sequence>MLEKGFSKGILKKNGSKRCPYILTVEKYTYRLDPINLNDFFKSNDVPEKVWVQYSSLKMANRCPDGRPVSIREIKIRNE</sequence>
<protein>
    <recommendedName>
        <fullName evidence="3">TIGR04076 family protein</fullName>
    </recommendedName>
</protein>
<keyword evidence="2" id="KW-1185">Reference proteome</keyword>
<organism evidence="1 2">
    <name type="scientific">Aquimarina addita</name>
    <dbReference type="NCBI Taxonomy" id="870485"/>
    <lineage>
        <taxon>Bacteria</taxon>
        <taxon>Pseudomonadati</taxon>
        <taxon>Bacteroidota</taxon>
        <taxon>Flavobacteriia</taxon>
        <taxon>Flavobacteriales</taxon>
        <taxon>Flavobacteriaceae</taxon>
        <taxon>Aquimarina</taxon>
    </lineage>
</organism>
<gene>
    <name evidence="1" type="ORF">GCM10022393_17230</name>
</gene>
<evidence type="ECO:0008006" key="3">
    <source>
        <dbReference type="Google" id="ProtNLM"/>
    </source>
</evidence>
<accession>A0ABP7XIL0</accession>
<name>A0ABP7XIL0_9FLAO</name>
<proteinExistence type="predicted"/>
<evidence type="ECO:0000313" key="2">
    <source>
        <dbReference type="Proteomes" id="UP001500459"/>
    </source>
</evidence>